<comment type="caution">
    <text evidence="2">The sequence shown here is derived from an EMBL/GenBank/DDBJ whole genome shotgun (WGS) entry which is preliminary data.</text>
</comment>
<feature type="region of interest" description="Disordered" evidence="1">
    <location>
        <begin position="66"/>
        <end position="86"/>
    </location>
</feature>
<gene>
    <name evidence="2" type="ORF">SeLEV6574_g04862</name>
</gene>
<dbReference type="Proteomes" id="UP000320475">
    <property type="component" value="Unassembled WGS sequence"/>
</dbReference>
<evidence type="ECO:0000313" key="3">
    <source>
        <dbReference type="Proteomes" id="UP000320475"/>
    </source>
</evidence>
<name>A0A507CXE6_9FUNG</name>
<accession>A0A507CXE6</accession>
<reference evidence="2 3" key="1">
    <citation type="journal article" date="2019" name="Sci. Rep.">
        <title>Comparative genomics of chytrid fungi reveal insights into the obligate biotrophic and pathogenic lifestyle of Synchytrium endobioticum.</title>
        <authorList>
            <person name="van de Vossenberg B.T.L.H."/>
            <person name="Warris S."/>
            <person name="Nguyen H.D.T."/>
            <person name="van Gent-Pelzer M.P.E."/>
            <person name="Joly D.L."/>
            <person name="van de Geest H.C."/>
            <person name="Bonants P.J.M."/>
            <person name="Smith D.S."/>
            <person name="Levesque C.A."/>
            <person name="van der Lee T.A.J."/>
        </authorList>
    </citation>
    <scope>NUCLEOTIDE SEQUENCE [LARGE SCALE GENOMIC DNA]</scope>
    <source>
        <strain evidence="2 3">LEV6574</strain>
    </source>
</reference>
<sequence>MIPHPSQKLGVLYSDYVEIEMLRDMAGATAELGGAKTRAVESLHSDMRALMKDARARYDTHVAKNTLSTGAPSSTLSGVVQPTPPDMNIEDPSKCYGKQNDCGRWLFECKNVINVGTRIDTEEKRIRGEGAIYTYQHFLTAFESTFKDPLEKQTNRVLNFE</sequence>
<feature type="compositionally biased region" description="Polar residues" evidence="1">
    <location>
        <begin position="66"/>
        <end position="80"/>
    </location>
</feature>
<evidence type="ECO:0000313" key="2">
    <source>
        <dbReference type="EMBL" id="TPX43778.1"/>
    </source>
</evidence>
<dbReference type="AlphaFoldDB" id="A0A507CXE6"/>
<dbReference type="VEuPathDB" id="FungiDB:SeMB42_g07346"/>
<organism evidence="2 3">
    <name type="scientific">Synchytrium endobioticum</name>
    <dbReference type="NCBI Taxonomy" id="286115"/>
    <lineage>
        <taxon>Eukaryota</taxon>
        <taxon>Fungi</taxon>
        <taxon>Fungi incertae sedis</taxon>
        <taxon>Chytridiomycota</taxon>
        <taxon>Chytridiomycota incertae sedis</taxon>
        <taxon>Chytridiomycetes</taxon>
        <taxon>Synchytriales</taxon>
        <taxon>Synchytriaceae</taxon>
        <taxon>Synchytrium</taxon>
    </lineage>
</organism>
<dbReference type="EMBL" id="QEAM01000209">
    <property type="protein sequence ID" value="TPX43778.1"/>
    <property type="molecule type" value="Genomic_DNA"/>
</dbReference>
<proteinExistence type="predicted"/>
<protein>
    <submittedName>
        <fullName evidence="2">Uncharacterized protein</fullName>
    </submittedName>
</protein>
<evidence type="ECO:0000256" key="1">
    <source>
        <dbReference type="SAM" id="MobiDB-lite"/>
    </source>
</evidence>